<dbReference type="InterPro" id="IPR026988">
    <property type="entry name" value="YaaC-like"/>
</dbReference>
<dbReference type="KEGG" id="ccam:M5D45_16890"/>
<evidence type="ECO:0000313" key="1">
    <source>
        <dbReference type="EMBL" id="URF04129.1"/>
    </source>
</evidence>
<dbReference type="EMBL" id="CP097330">
    <property type="protein sequence ID" value="URF04129.1"/>
    <property type="molecule type" value="Genomic_DNA"/>
</dbReference>
<reference evidence="1" key="2">
    <citation type="submission" date="2022-05" db="EMBL/GenBank/DDBJ databases">
        <authorList>
            <person name="Kunte H.-J."/>
        </authorList>
    </citation>
    <scope>NUCLEOTIDE SEQUENCE</scope>
    <source>
        <strain evidence="1">G5</strain>
    </source>
</reference>
<accession>A0AAE9HYM5</accession>
<name>A0AAE9HYM5_9BURK</name>
<proteinExistence type="predicted"/>
<dbReference type="RefSeq" id="WP_250024904.1">
    <property type="nucleotide sequence ID" value="NZ_CP097330.1"/>
</dbReference>
<dbReference type="Proteomes" id="UP001056132">
    <property type="component" value="Chromosome 1"/>
</dbReference>
<dbReference type="Pfam" id="PF14175">
    <property type="entry name" value="YaaC"/>
    <property type="match status" value="1"/>
</dbReference>
<evidence type="ECO:0000313" key="2">
    <source>
        <dbReference type="Proteomes" id="UP001056132"/>
    </source>
</evidence>
<dbReference type="AlphaFoldDB" id="A0AAE9HYM5"/>
<protein>
    <submittedName>
        <fullName evidence="1">Uncharacterized protein</fullName>
    </submittedName>
</protein>
<gene>
    <name evidence="1" type="ORF">M5D45_16890</name>
</gene>
<organism evidence="1 2">
    <name type="scientific">Cupriavidus campinensis</name>
    <dbReference type="NCBI Taxonomy" id="151783"/>
    <lineage>
        <taxon>Bacteria</taxon>
        <taxon>Pseudomonadati</taxon>
        <taxon>Pseudomonadota</taxon>
        <taxon>Betaproteobacteria</taxon>
        <taxon>Burkholderiales</taxon>
        <taxon>Burkholderiaceae</taxon>
        <taxon>Cupriavidus</taxon>
    </lineage>
</organism>
<sequence length="505" mass="55836">MSAPNQPNPRIAILRRDVERVILQPFRSHGWAAEIAQEHDYQSSLEVVASKGEKTIRLGVLYSTATDNAFYKNLEQRVQHIFFNGQPYMLDSFAHNISVPVEPLGDFFPLLVALNKQMEPDRTPAVISKPKIAVRRITDENPLDGILARLQQFTSVNLAAKLVERRASHEAVTLTQEQVATKASGIAYAMRNALDYISFSSTDKLNKRILGLYYGTIAFAFAEMLASPSGPSDLDDVEEMTKQGHGLYAVPGAHGGFADMHVGVLATGFLPQWLAFLGLDTSTFPKRKPRSASDLDAVPKGMSCTLQSLFASMPEIDDLFTQVFGGTPGWIVPVYDVIENRLPAVNGTGKKADSTYALFVDRSGLVPVGQLENSGWPITEVQQVERPDIDGNAFRARVDHSGRDLWWDVLPTHSSPFGNRTTLLFPTIGGMREYRTIAATTLYALSILVRYMPSAWRRIEGGDEDQYLALVKASLGVWERVLPEEFLECIACETVVTAQPGSWLT</sequence>
<reference evidence="1" key="1">
    <citation type="journal article" date="2022" name="Microbiol. Resour. Announc.">
        <title>Genome Sequence of Cupriavidus campinensis Strain G5, a Member of a Bacterial Consortium Capable of Polyethylene Degradation.</title>
        <authorList>
            <person name="Schneider B."/>
            <person name="Pfeiffer F."/>
            <person name="Dyall-Smith M."/>
            <person name="Kunte H.J."/>
        </authorList>
    </citation>
    <scope>NUCLEOTIDE SEQUENCE</scope>
    <source>
        <strain evidence="1">G5</strain>
    </source>
</reference>